<organism evidence="2 3">
    <name type="scientific">Paenibacillus oryzisoli</name>
    <dbReference type="NCBI Taxonomy" id="1850517"/>
    <lineage>
        <taxon>Bacteria</taxon>
        <taxon>Bacillati</taxon>
        <taxon>Bacillota</taxon>
        <taxon>Bacilli</taxon>
        <taxon>Bacillales</taxon>
        <taxon>Paenibacillaceae</taxon>
        <taxon>Paenibacillus</taxon>
    </lineage>
</organism>
<dbReference type="Proteomes" id="UP000078454">
    <property type="component" value="Unassembled WGS sequence"/>
</dbReference>
<protein>
    <submittedName>
        <fullName evidence="2">Epimerase</fullName>
    </submittedName>
</protein>
<dbReference type="InterPro" id="IPR001509">
    <property type="entry name" value="Epimerase_deHydtase"/>
</dbReference>
<dbReference type="GO" id="GO:0005737">
    <property type="term" value="C:cytoplasm"/>
    <property type="evidence" value="ECO:0007669"/>
    <property type="project" value="TreeGrafter"/>
</dbReference>
<gene>
    <name evidence="2" type="ORF">A8708_26860</name>
</gene>
<dbReference type="GO" id="GO:0004029">
    <property type="term" value="F:aldehyde dehydrogenase (NAD+) activity"/>
    <property type="evidence" value="ECO:0007669"/>
    <property type="project" value="TreeGrafter"/>
</dbReference>
<dbReference type="InterPro" id="IPR051783">
    <property type="entry name" value="NAD(P)-dependent_oxidoreduct"/>
</dbReference>
<dbReference type="PANTHER" id="PTHR48079:SF6">
    <property type="entry name" value="NAD(P)-BINDING DOMAIN-CONTAINING PROTEIN-RELATED"/>
    <property type="match status" value="1"/>
</dbReference>
<dbReference type="AlphaFoldDB" id="A0A198ADS0"/>
<dbReference type="STRING" id="1850517.A8708_26860"/>
<name>A0A198ADS0_9BACL</name>
<keyword evidence="3" id="KW-1185">Reference proteome</keyword>
<evidence type="ECO:0000313" key="2">
    <source>
        <dbReference type="EMBL" id="OAS19332.1"/>
    </source>
</evidence>
<comment type="caution">
    <text evidence="2">The sequence shown here is derived from an EMBL/GenBank/DDBJ whole genome shotgun (WGS) entry which is preliminary data.</text>
</comment>
<feature type="domain" description="NAD-dependent epimerase/dehydratase" evidence="1">
    <location>
        <begin position="3"/>
        <end position="201"/>
    </location>
</feature>
<dbReference type="SUPFAM" id="SSF51735">
    <property type="entry name" value="NAD(P)-binding Rossmann-fold domains"/>
    <property type="match status" value="1"/>
</dbReference>
<dbReference type="Gene3D" id="3.40.50.720">
    <property type="entry name" value="NAD(P)-binding Rossmann-like Domain"/>
    <property type="match status" value="1"/>
</dbReference>
<sequence length="282" mass="31101">MNIFVTGATGKVGSRFVPRLLQRGHNVSVLVRDAAKAGMLKQQGANVIEGDLLQPESLSSVLRGKDVVVHLAAQFRGVDESTARKSNIDASISLAEAACKANVPRFVFASTNLVYGTGNASGPSRENDPLQPSHPYPQTKKIAEEALCKLHREKGLGLRIVRLAFVYGEGDPHIIEFVPIMRKWHGAKRLHMIHHADASQALLLAATTHGIDGGIYNAADDSPITVAELFRVHHQSERLEAEDEQQHFKPWDMIVDTTRIRDELNYRPIYPSFYTARDAGVL</sequence>
<dbReference type="EMBL" id="LYPB01000058">
    <property type="protein sequence ID" value="OAS19332.1"/>
    <property type="molecule type" value="Genomic_DNA"/>
</dbReference>
<dbReference type="InterPro" id="IPR036291">
    <property type="entry name" value="NAD(P)-bd_dom_sf"/>
</dbReference>
<evidence type="ECO:0000313" key="3">
    <source>
        <dbReference type="Proteomes" id="UP000078454"/>
    </source>
</evidence>
<evidence type="ECO:0000259" key="1">
    <source>
        <dbReference type="Pfam" id="PF01370"/>
    </source>
</evidence>
<dbReference type="RefSeq" id="WP_068663730.1">
    <property type="nucleotide sequence ID" value="NZ_LYPB01000058.1"/>
</dbReference>
<reference evidence="2 3" key="1">
    <citation type="submission" date="2016-05" db="EMBL/GenBank/DDBJ databases">
        <title>Paenibacillus sp. 1ZS3-15 nov., isolated from the rhizosphere soil.</title>
        <authorList>
            <person name="Zhang X.X."/>
            <person name="Zhang J."/>
        </authorList>
    </citation>
    <scope>NUCLEOTIDE SEQUENCE [LARGE SCALE GENOMIC DNA]</scope>
    <source>
        <strain evidence="2 3">1ZS3-15</strain>
    </source>
</reference>
<accession>A0A198ADS0</accession>
<dbReference type="PANTHER" id="PTHR48079">
    <property type="entry name" value="PROTEIN YEEZ"/>
    <property type="match status" value="1"/>
</dbReference>
<dbReference type="OrthoDB" id="9807212at2"/>
<proteinExistence type="predicted"/>
<dbReference type="Pfam" id="PF01370">
    <property type="entry name" value="Epimerase"/>
    <property type="match status" value="1"/>
</dbReference>